<proteinExistence type="predicted"/>
<organism evidence="1 2">
    <name type="scientific">Obba rivulosa</name>
    <dbReference type="NCBI Taxonomy" id="1052685"/>
    <lineage>
        <taxon>Eukaryota</taxon>
        <taxon>Fungi</taxon>
        <taxon>Dikarya</taxon>
        <taxon>Basidiomycota</taxon>
        <taxon>Agaricomycotina</taxon>
        <taxon>Agaricomycetes</taxon>
        <taxon>Polyporales</taxon>
        <taxon>Gelatoporiaceae</taxon>
        <taxon>Obba</taxon>
    </lineage>
</organism>
<dbReference type="Proteomes" id="UP000250043">
    <property type="component" value="Unassembled WGS sequence"/>
</dbReference>
<sequence length="315" mass="34730">MDERSNDLFFATVVEESRDPRHVVLMSRSTIQPEPSALPPEALSLDDVLEGICAVRWSIPLRASPTNKREAHRTTVTAQAQLSHVEEHLCRLSSSLASPSKELLSDAERDLHEISKVVSSIRRVTPSLDQRSSAVQKSLEHVQAHILELRNLYLEETEPGPVFHDSDHHYHVPVNEYHVVAQIAMFLGIVLHVLGKASRTMSDFLLSGLSLLVGLSFEVSPSPSSAGLTPEQGSILAQIPCNLKMALERFNLSARTKTYAACPRCHFVYDPIPDIHSGGMTYQEICTNVPELGGSECREPLLKSTSGMELAATPR</sequence>
<accession>A0A8E2ASW9</accession>
<gene>
    <name evidence="1" type="ORF">OBBRIDRAFT_839549</name>
</gene>
<protein>
    <submittedName>
        <fullName evidence="1">Uncharacterized protein</fullName>
    </submittedName>
</protein>
<dbReference type="AlphaFoldDB" id="A0A8E2ASW9"/>
<dbReference type="OrthoDB" id="3253623at2759"/>
<keyword evidence="2" id="KW-1185">Reference proteome</keyword>
<evidence type="ECO:0000313" key="2">
    <source>
        <dbReference type="Proteomes" id="UP000250043"/>
    </source>
</evidence>
<name>A0A8E2ASW9_9APHY</name>
<dbReference type="EMBL" id="KV722650">
    <property type="protein sequence ID" value="OCH84645.1"/>
    <property type="molecule type" value="Genomic_DNA"/>
</dbReference>
<reference evidence="1 2" key="1">
    <citation type="submission" date="2016-07" db="EMBL/GenBank/DDBJ databases">
        <title>Draft genome of the white-rot fungus Obba rivulosa 3A-2.</title>
        <authorList>
            <consortium name="DOE Joint Genome Institute"/>
            <person name="Miettinen O."/>
            <person name="Riley R."/>
            <person name="Acob R."/>
            <person name="Barry K."/>
            <person name="Cullen D."/>
            <person name="De Vries R."/>
            <person name="Hainaut M."/>
            <person name="Hatakka A."/>
            <person name="Henrissat B."/>
            <person name="Hilden K."/>
            <person name="Kuo R."/>
            <person name="Labutti K."/>
            <person name="Lipzen A."/>
            <person name="Makela M.R."/>
            <person name="Sandor L."/>
            <person name="Spatafora J.W."/>
            <person name="Grigoriev I.V."/>
            <person name="Hibbett D.S."/>
        </authorList>
    </citation>
    <scope>NUCLEOTIDE SEQUENCE [LARGE SCALE GENOMIC DNA]</scope>
    <source>
        <strain evidence="1 2">3A-2</strain>
    </source>
</reference>
<evidence type="ECO:0000313" key="1">
    <source>
        <dbReference type="EMBL" id="OCH84645.1"/>
    </source>
</evidence>